<dbReference type="InterPro" id="IPR054722">
    <property type="entry name" value="PolX-like_BBD"/>
</dbReference>
<evidence type="ECO:0000313" key="3">
    <source>
        <dbReference type="EMBL" id="MCH85365.1"/>
    </source>
</evidence>
<organism evidence="3 4">
    <name type="scientific">Trifolium medium</name>
    <dbReference type="NCBI Taxonomy" id="97028"/>
    <lineage>
        <taxon>Eukaryota</taxon>
        <taxon>Viridiplantae</taxon>
        <taxon>Streptophyta</taxon>
        <taxon>Embryophyta</taxon>
        <taxon>Tracheophyta</taxon>
        <taxon>Spermatophyta</taxon>
        <taxon>Magnoliopsida</taxon>
        <taxon>eudicotyledons</taxon>
        <taxon>Gunneridae</taxon>
        <taxon>Pentapetalae</taxon>
        <taxon>rosids</taxon>
        <taxon>fabids</taxon>
        <taxon>Fabales</taxon>
        <taxon>Fabaceae</taxon>
        <taxon>Papilionoideae</taxon>
        <taxon>50 kb inversion clade</taxon>
        <taxon>NPAAA clade</taxon>
        <taxon>Hologalegina</taxon>
        <taxon>IRL clade</taxon>
        <taxon>Trifolieae</taxon>
        <taxon>Trifolium</taxon>
    </lineage>
</organism>
<proteinExistence type="predicted"/>
<evidence type="ECO:0000259" key="2">
    <source>
        <dbReference type="Pfam" id="PF22936"/>
    </source>
</evidence>
<keyword evidence="4" id="KW-1185">Reference proteome</keyword>
<reference evidence="3 4" key="1">
    <citation type="journal article" date="2018" name="Front. Plant Sci.">
        <title>Red Clover (Trifolium pratense) and Zigzag Clover (T. medium) - A Picture of Genomic Similarities and Differences.</title>
        <authorList>
            <person name="Dluhosova J."/>
            <person name="Istvanek J."/>
            <person name="Nedelnik J."/>
            <person name="Repkova J."/>
        </authorList>
    </citation>
    <scope>NUCLEOTIDE SEQUENCE [LARGE SCALE GENOMIC DNA]</scope>
    <source>
        <strain evidence="4">cv. 10/8</strain>
        <tissue evidence="3">Leaf</tissue>
    </source>
</reference>
<dbReference type="Pfam" id="PF22936">
    <property type="entry name" value="Pol_BBD"/>
    <property type="match status" value="1"/>
</dbReference>
<evidence type="ECO:0000256" key="1">
    <source>
        <dbReference type="SAM" id="MobiDB-lite"/>
    </source>
</evidence>
<feature type="non-terminal residue" evidence="3">
    <location>
        <position position="1"/>
    </location>
</feature>
<sequence length="153" mass="16419">PNYGRAVANNANVEESQDNDDVRSTKGTESFTFTKSQYEKLVNLLQSTTTAQNAGSSAQVNGASTSNLASTYVNPHSGNASIVYSCNNSSYGAWIIDSGASDHICSNLDLFDHHHTITPIQVKMPNGTIAYAKHAGSIKLGPGKEEFEDDWFG</sequence>
<gene>
    <name evidence="3" type="ORF">A2U01_0006210</name>
</gene>
<dbReference type="AlphaFoldDB" id="A0A392ME21"/>
<accession>A0A392ME21</accession>
<dbReference type="EMBL" id="LXQA010008371">
    <property type="protein sequence ID" value="MCH85365.1"/>
    <property type="molecule type" value="Genomic_DNA"/>
</dbReference>
<comment type="caution">
    <text evidence="3">The sequence shown here is derived from an EMBL/GenBank/DDBJ whole genome shotgun (WGS) entry which is preliminary data.</text>
</comment>
<feature type="domain" description="Retrovirus-related Pol polyprotein from transposon TNT 1-94-like beta-barrel" evidence="2">
    <location>
        <begin position="94"/>
        <end position="140"/>
    </location>
</feature>
<feature type="region of interest" description="Disordered" evidence="1">
    <location>
        <begin position="1"/>
        <end position="27"/>
    </location>
</feature>
<dbReference type="Proteomes" id="UP000265520">
    <property type="component" value="Unassembled WGS sequence"/>
</dbReference>
<protein>
    <recommendedName>
        <fullName evidence="2">Retrovirus-related Pol polyprotein from transposon TNT 1-94-like beta-barrel domain-containing protein</fullName>
    </recommendedName>
</protein>
<name>A0A392ME21_9FABA</name>
<evidence type="ECO:0000313" key="4">
    <source>
        <dbReference type="Proteomes" id="UP000265520"/>
    </source>
</evidence>